<gene>
    <name evidence="11" type="primary">gal3st2.L</name>
</gene>
<comment type="similarity">
    <text evidence="2">Belongs to the galactose-3-O-sulfotransferase family.</text>
</comment>
<keyword evidence="6" id="KW-1133">Transmembrane helix</keyword>
<dbReference type="Gene3D" id="3.40.50.300">
    <property type="entry name" value="P-loop containing nucleotide triphosphate hydrolases"/>
    <property type="match status" value="1"/>
</dbReference>
<evidence type="ECO:0000313" key="10">
    <source>
        <dbReference type="Proteomes" id="UP000186698"/>
    </source>
</evidence>
<evidence type="ECO:0000256" key="7">
    <source>
        <dbReference type="ARBA" id="ARBA00023034"/>
    </source>
</evidence>
<keyword evidence="8" id="KW-0472">Membrane</keyword>
<evidence type="ECO:0000256" key="6">
    <source>
        <dbReference type="ARBA" id="ARBA00022989"/>
    </source>
</evidence>
<reference evidence="11" key="1">
    <citation type="submission" date="2025-08" db="UniProtKB">
        <authorList>
            <consortium name="RefSeq"/>
        </authorList>
    </citation>
    <scope>IDENTIFICATION</scope>
    <source>
        <strain evidence="11">J_2021</strain>
        <tissue evidence="11">Erythrocytes</tissue>
    </source>
</reference>
<keyword evidence="4" id="KW-0812">Transmembrane</keyword>
<dbReference type="SUPFAM" id="SSF52540">
    <property type="entry name" value="P-loop containing nucleoside triphosphate hydrolases"/>
    <property type="match status" value="1"/>
</dbReference>
<protein>
    <submittedName>
        <fullName evidence="11">Galactose-3-O-sulfotransferase 2 isoform X1</fullName>
    </submittedName>
</protein>
<dbReference type="RefSeq" id="XP_041419425.1">
    <property type="nucleotide sequence ID" value="XM_041563491.1"/>
</dbReference>
<dbReference type="PANTHER" id="PTHR14647">
    <property type="entry name" value="GALACTOSE-3-O-SULFOTRANSFERASE"/>
    <property type="match status" value="1"/>
</dbReference>
<accession>A0A1L8GB18</accession>
<dbReference type="AlphaFoldDB" id="A0A1L8GB18"/>
<evidence type="ECO:0000313" key="11">
    <source>
        <dbReference type="RefSeq" id="XP_041419425.1"/>
    </source>
</evidence>
<dbReference type="GO" id="GO:0000139">
    <property type="term" value="C:Golgi membrane"/>
    <property type="evidence" value="ECO:0007669"/>
    <property type="project" value="UniProtKB-SubCell"/>
</dbReference>
<keyword evidence="9" id="KW-0325">Glycoprotein</keyword>
<dbReference type="InterPro" id="IPR009729">
    <property type="entry name" value="Gal-3-0_sulfotransfrase"/>
</dbReference>
<name>A0A1L8GB18_XENLA</name>
<evidence type="ECO:0000256" key="2">
    <source>
        <dbReference type="ARBA" id="ARBA00008124"/>
    </source>
</evidence>
<evidence type="ECO:0000256" key="1">
    <source>
        <dbReference type="ARBA" id="ARBA00004323"/>
    </source>
</evidence>
<dbReference type="Proteomes" id="UP000186698">
    <property type="component" value="Chromosome 5L"/>
</dbReference>
<evidence type="ECO:0000256" key="9">
    <source>
        <dbReference type="ARBA" id="ARBA00023180"/>
    </source>
</evidence>
<proteinExistence type="inferred from homology"/>
<organism evidence="10 11">
    <name type="scientific">Xenopus laevis</name>
    <name type="common">African clawed frog</name>
    <dbReference type="NCBI Taxonomy" id="8355"/>
    <lineage>
        <taxon>Eukaryota</taxon>
        <taxon>Metazoa</taxon>
        <taxon>Chordata</taxon>
        <taxon>Craniata</taxon>
        <taxon>Vertebrata</taxon>
        <taxon>Euteleostomi</taxon>
        <taxon>Amphibia</taxon>
        <taxon>Batrachia</taxon>
        <taxon>Anura</taxon>
        <taxon>Pipoidea</taxon>
        <taxon>Pipidae</taxon>
        <taxon>Xenopodinae</taxon>
        <taxon>Xenopus</taxon>
        <taxon>Xenopus</taxon>
    </lineage>
</organism>
<dbReference type="GeneID" id="108716234"/>
<comment type="subcellular location">
    <subcellularLocation>
        <location evidence="1">Golgi apparatus membrane</location>
        <topology evidence="1">Single-pass type II membrane protein</topology>
    </subcellularLocation>
</comment>
<dbReference type="OMA" id="YPHHFLA"/>
<keyword evidence="5" id="KW-0735">Signal-anchor</keyword>
<keyword evidence="10" id="KW-1185">Reference proteome</keyword>
<dbReference type="Pfam" id="PF06990">
    <property type="entry name" value="Gal-3-0_sulfotr"/>
    <property type="match status" value="1"/>
</dbReference>
<evidence type="ECO:0000256" key="8">
    <source>
        <dbReference type="ARBA" id="ARBA00023136"/>
    </source>
</evidence>
<dbReference type="OrthoDB" id="514299at2759"/>
<dbReference type="GO" id="GO:0050694">
    <property type="term" value="F:galactose 3-O-sulfotransferase activity"/>
    <property type="evidence" value="ECO:0000318"/>
    <property type="project" value="GO_Central"/>
</dbReference>
<dbReference type="CTD" id="108716234"/>
<evidence type="ECO:0000256" key="5">
    <source>
        <dbReference type="ARBA" id="ARBA00022968"/>
    </source>
</evidence>
<dbReference type="GO" id="GO:0001733">
    <property type="term" value="F:galactosylceramide sulfotransferase activity"/>
    <property type="evidence" value="ECO:0007669"/>
    <property type="project" value="InterPro"/>
</dbReference>
<dbReference type="PANTHER" id="PTHR14647:SF62">
    <property type="entry name" value="GALACTOSE-3-O-SULFOTRANSFERASE 2"/>
    <property type="match status" value="1"/>
</dbReference>
<evidence type="ECO:0000256" key="3">
    <source>
        <dbReference type="ARBA" id="ARBA00022679"/>
    </source>
</evidence>
<dbReference type="PaxDb" id="8355-A0A1L8GB18"/>
<dbReference type="GO" id="GO:0009247">
    <property type="term" value="P:glycolipid biosynthetic process"/>
    <property type="evidence" value="ECO:0007669"/>
    <property type="project" value="InterPro"/>
</dbReference>
<sequence length="428" mass="49937">MMWRSRAVCRTTVCLKLLCVALIVTGVVFTTLQILEVSKKKRRSEQWNPVMTPYVSILHPTTASRGEHQNSENKDRGSSSCRAHTNIFFLKTHKTASSTIMNILFRYGEFHNLTFALPSKTNSQFFYPKYFTAAFVDGFSAHNNNTYQIMCHHMRFLLTEVEKVMPSNSFYFTILRNPVSLMESSFSYYKATSSFIRAKSLEDFLNKTSNYYKGNSHARNIMTFDLGFDHNGKESPKHFQLAGRMVEATYDLVLITEYFDESLVLLKDALCWTFDDVLSFPLNTRTNSTKLAMSQDTQEKIKIWNQLDWQLYVYFNNSFWDRVEKFGKERMQREVEELRKRRAQVAKLCLKDTVEVNKIQDKFLIPYQSGKAKILGYNLNPGLGKAEQLLCQRMVTPELQYTNLLRAKQRKSKFSSINSMIIQVRRQK</sequence>
<keyword evidence="3" id="KW-0808">Transferase</keyword>
<keyword evidence="7" id="KW-0333">Golgi apparatus</keyword>
<dbReference type="InterPro" id="IPR027417">
    <property type="entry name" value="P-loop_NTPase"/>
</dbReference>
<evidence type="ECO:0000256" key="4">
    <source>
        <dbReference type="ARBA" id="ARBA00022692"/>
    </source>
</evidence>